<name>A0A0R2UFX4_9GAMM</name>
<dbReference type="InterPro" id="IPR019734">
    <property type="entry name" value="TPR_rpt"/>
</dbReference>
<organism evidence="4 5">
    <name type="scientific">SAR86 cluster bacterium BACL1 MAG-120820-bin45</name>
    <dbReference type="NCBI Taxonomy" id="1655612"/>
    <lineage>
        <taxon>Bacteria</taxon>
        <taxon>Pseudomonadati</taxon>
        <taxon>Pseudomonadota</taxon>
        <taxon>Gammaproteobacteria</taxon>
        <taxon>SAR86 cluster</taxon>
    </lineage>
</organism>
<accession>A0A0R2UFX4</accession>
<evidence type="ECO:0000256" key="3">
    <source>
        <dbReference type="SAM" id="SignalP"/>
    </source>
</evidence>
<feature type="chain" id="PRO_5006425353" description="Tetratricopeptide repeat protein" evidence="3">
    <location>
        <begin position="27"/>
        <end position="503"/>
    </location>
</feature>
<dbReference type="SMART" id="SM00028">
    <property type="entry name" value="TPR"/>
    <property type="match status" value="4"/>
</dbReference>
<feature type="compositionally biased region" description="Polar residues" evidence="2">
    <location>
        <begin position="26"/>
        <end position="42"/>
    </location>
</feature>
<dbReference type="Gene3D" id="1.25.40.10">
    <property type="entry name" value="Tetratricopeptide repeat domain"/>
    <property type="match status" value="3"/>
</dbReference>
<feature type="region of interest" description="Disordered" evidence="2">
    <location>
        <begin position="26"/>
        <end position="48"/>
    </location>
</feature>
<keyword evidence="3" id="KW-0732">Signal</keyword>
<protein>
    <recommendedName>
        <fullName evidence="6">Tetratricopeptide repeat protein</fullName>
    </recommendedName>
</protein>
<comment type="caution">
    <text evidence="4">The sequence shown here is derived from an EMBL/GenBank/DDBJ whole genome shotgun (WGS) entry which is preliminary data.</text>
</comment>
<dbReference type="AlphaFoldDB" id="A0A0R2UFX4"/>
<feature type="signal peptide" evidence="3">
    <location>
        <begin position="1"/>
        <end position="26"/>
    </location>
</feature>
<sequence length="503" mass="58271">MLNKITRNAFILLAFGFAFSTSDLSAQSSNDEPSTGGSSNKTGKTRSYKQARVLMPSTAKQVQKVAEALERQKIVKAPDPLNKGQFIEKEEDDPDFIEARRLLTELLNRQDELKSYDRSVMWNYWGYIYFSDEDYDNAMRSYERLLNEPEATIPLRTSSLLTLAQLNLVKENWDKGIALILQWMDEVENVTAQSHSLLGQAYYQKKDYVRSRKSIEEAIRIAEEVENYRPKEQWYVLLAACLYELKEAKVVSDQYALEQQVLIYEILVNYYPKKLYFIQLGGTYAQMEREQDYMLVLKAAFDKDLLDKESEYLALAQLLLLYKNPYWAAQVLVSGQKKKIVIKNEKTGEEETFPVVKDTEKNLKLLADSWRMAQEINKAIPVLERAAKMSQDGDLYVLLGNLYLFEDRMEDSIRAIEMGLKKPKVKSRSQAQLVLGQAHFELENFEEAKKQFRAAARDEDKRIKTTANSWIKYAENESIRVKNLALRREFIEKSNAKAQSKNS</sequence>
<dbReference type="Pfam" id="PF13432">
    <property type="entry name" value="TPR_16"/>
    <property type="match status" value="1"/>
</dbReference>
<evidence type="ECO:0008006" key="6">
    <source>
        <dbReference type="Google" id="ProtNLM"/>
    </source>
</evidence>
<dbReference type="PROSITE" id="PS50005">
    <property type="entry name" value="TPR"/>
    <property type="match status" value="3"/>
</dbReference>
<dbReference type="SUPFAM" id="SSF48452">
    <property type="entry name" value="TPR-like"/>
    <property type="match status" value="2"/>
</dbReference>
<evidence type="ECO:0000256" key="2">
    <source>
        <dbReference type="SAM" id="MobiDB-lite"/>
    </source>
</evidence>
<feature type="repeat" description="TPR" evidence="1">
    <location>
        <begin position="192"/>
        <end position="225"/>
    </location>
</feature>
<dbReference type="Proteomes" id="UP000051027">
    <property type="component" value="Unassembled WGS sequence"/>
</dbReference>
<keyword evidence="1" id="KW-0802">TPR repeat</keyword>
<feature type="repeat" description="TPR" evidence="1">
    <location>
        <begin position="119"/>
        <end position="152"/>
    </location>
</feature>
<dbReference type="EMBL" id="LICS01000006">
    <property type="protein sequence ID" value="KRO96144.1"/>
    <property type="molecule type" value="Genomic_DNA"/>
</dbReference>
<evidence type="ECO:0000313" key="5">
    <source>
        <dbReference type="Proteomes" id="UP000051027"/>
    </source>
</evidence>
<dbReference type="STRING" id="1655612.ABS10_06100"/>
<proteinExistence type="predicted"/>
<dbReference type="InterPro" id="IPR011990">
    <property type="entry name" value="TPR-like_helical_dom_sf"/>
</dbReference>
<feature type="repeat" description="TPR" evidence="1">
    <location>
        <begin position="429"/>
        <end position="462"/>
    </location>
</feature>
<gene>
    <name evidence="4" type="ORF">ABS10_06100</name>
</gene>
<reference evidence="4 5" key="1">
    <citation type="submission" date="2015-10" db="EMBL/GenBank/DDBJ databases">
        <title>Metagenome-Assembled Genomes uncover a global brackish microbiome.</title>
        <authorList>
            <person name="Hugerth L.W."/>
            <person name="Larsson J."/>
            <person name="Alneberg J."/>
            <person name="Lindh M.V."/>
            <person name="Legrand C."/>
            <person name="Pinhassi J."/>
            <person name="Andersson A.F."/>
        </authorList>
    </citation>
    <scope>NUCLEOTIDE SEQUENCE [LARGE SCALE GENOMIC DNA]</scope>
    <source>
        <strain evidence="4">BACL1 MAG-120820-bin45</strain>
    </source>
</reference>
<evidence type="ECO:0000256" key="1">
    <source>
        <dbReference type="PROSITE-ProRule" id="PRU00339"/>
    </source>
</evidence>
<dbReference type="Pfam" id="PF13181">
    <property type="entry name" value="TPR_8"/>
    <property type="match status" value="1"/>
</dbReference>
<evidence type="ECO:0000313" key="4">
    <source>
        <dbReference type="EMBL" id="KRO96144.1"/>
    </source>
</evidence>